<proteinExistence type="inferred from homology"/>
<protein>
    <submittedName>
        <fullName evidence="4">Plancitoxin-1-like</fullName>
    </submittedName>
</protein>
<dbReference type="Pfam" id="PF03265">
    <property type="entry name" value="DNase_II"/>
    <property type="match status" value="1"/>
</dbReference>
<keyword evidence="2" id="KW-0378">Hydrolase</keyword>
<dbReference type="CDD" id="cd09121">
    <property type="entry name" value="PLDc_DNaseII_2"/>
    <property type="match status" value="1"/>
</dbReference>
<accession>A0ABM0MU45</accession>
<dbReference type="PANTHER" id="PTHR10858">
    <property type="entry name" value="DEOXYRIBONUCLEASE II"/>
    <property type="match status" value="1"/>
</dbReference>
<dbReference type="RefSeq" id="XP_006823536.1">
    <property type="nucleotide sequence ID" value="XM_006823473.1"/>
</dbReference>
<dbReference type="InterPro" id="IPR004947">
    <property type="entry name" value="DNase_II"/>
</dbReference>
<keyword evidence="3" id="KW-1185">Reference proteome</keyword>
<evidence type="ECO:0000313" key="3">
    <source>
        <dbReference type="Proteomes" id="UP000694865"/>
    </source>
</evidence>
<dbReference type="GeneID" id="102807747"/>
<reference evidence="4" key="1">
    <citation type="submission" date="2025-08" db="UniProtKB">
        <authorList>
            <consortium name="RefSeq"/>
        </authorList>
    </citation>
    <scope>IDENTIFICATION</scope>
    <source>
        <tissue evidence="4">Testes</tissue>
    </source>
</reference>
<evidence type="ECO:0000256" key="2">
    <source>
        <dbReference type="ARBA" id="ARBA00022801"/>
    </source>
</evidence>
<sequence>MYNDEWPNGKTSTNRGHTKGDLCLDDESGFWLVHSTPVFPNFSNESYSWPENAHAYGQTFLCMTFAYDQFNYIARQLLYYWPSVFDYNIPKLFAANLPDLVQVAKGKHNSDPPWNRSTELISQGGQKFHCFAKSSQYGKDIFSAWLAPYYGDNMYSETWQNGRGKTPSFCGKLDVENIRNISMPDVAFTSTKDHSKWGVTTTKEWTCIGGINRHHVKYSCLMDSQVERGGGFICFNLSSVWKSFRNLVAGVEKCKKK</sequence>
<evidence type="ECO:0000256" key="1">
    <source>
        <dbReference type="ARBA" id="ARBA00007527"/>
    </source>
</evidence>
<dbReference type="Proteomes" id="UP000694865">
    <property type="component" value="Unplaced"/>
</dbReference>
<comment type="similarity">
    <text evidence="1">Belongs to the DNase II family.</text>
</comment>
<name>A0ABM0MU45_SACKO</name>
<dbReference type="PANTHER" id="PTHR10858:SF23">
    <property type="entry name" value="DEOXYRIBONUCLEASE II"/>
    <property type="match status" value="1"/>
</dbReference>
<evidence type="ECO:0000313" key="4">
    <source>
        <dbReference type="RefSeq" id="XP_006823536.1"/>
    </source>
</evidence>
<organism evidence="3 4">
    <name type="scientific">Saccoglossus kowalevskii</name>
    <name type="common">Acorn worm</name>
    <dbReference type="NCBI Taxonomy" id="10224"/>
    <lineage>
        <taxon>Eukaryota</taxon>
        <taxon>Metazoa</taxon>
        <taxon>Hemichordata</taxon>
        <taxon>Enteropneusta</taxon>
        <taxon>Harrimaniidae</taxon>
        <taxon>Saccoglossus</taxon>
    </lineage>
</organism>
<gene>
    <name evidence="4" type="primary">LOC102807747</name>
</gene>